<feature type="domain" description="Ketoreductase" evidence="5">
    <location>
        <begin position="25"/>
        <end position="197"/>
    </location>
</feature>
<evidence type="ECO:0000256" key="1">
    <source>
        <dbReference type="ARBA" id="ARBA00006484"/>
    </source>
</evidence>
<dbReference type="GO" id="GO:0016491">
    <property type="term" value="F:oxidoreductase activity"/>
    <property type="evidence" value="ECO:0007669"/>
    <property type="project" value="UniProtKB-KW"/>
</dbReference>
<dbReference type="InterPro" id="IPR020904">
    <property type="entry name" value="Sc_DH/Rdtase_CS"/>
</dbReference>
<dbReference type="PROSITE" id="PS00061">
    <property type="entry name" value="ADH_SHORT"/>
    <property type="match status" value="1"/>
</dbReference>
<dbReference type="Pfam" id="PF13561">
    <property type="entry name" value="adh_short_C2"/>
    <property type="match status" value="1"/>
</dbReference>
<name>A0AA39D2Z7_9EURO</name>
<organism evidence="6 7">
    <name type="scientific">Knufia peltigerae</name>
    <dbReference type="NCBI Taxonomy" id="1002370"/>
    <lineage>
        <taxon>Eukaryota</taxon>
        <taxon>Fungi</taxon>
        <taxon>Dikarya</taxon>
        <taxon>Ascomycota</taxon>
        <taxon>Pezizomycotina</taxon>
        <taxon>Eurotiomycetes</taxon>
        <taxon>Chaetothyriomycetidae</taxon>
        <taxon>Chaetothyriales</taxon>
        <taxon>Trichomeriaceae</taxon>
        <taxon>Knufia</taxon>
    </lineage>
</organism>
<dbReference type="PANTHER" id="PTHR24321:SF8">
    <property type="entry name" value="ESTRADIOL 17-BETA-DEHYDROGENASE 8-RELATED"/>
    <property type="match status" value="1"/>
</dbReference>
<proteinExistence type="inferred from homology"/>
<dbReference type="InterPro" id="IPR057326">
    <property type="entry name" value="KR_dom"/>
</dbReference>
<dbReference type="Gene3D" id="3.40.50.720">
    <property type="entry name" value="NAD(P)-binding Rossmann-like Domain"/>
    <property type="match status" value="1"/>
</dbReference>
<dbReference type="SMART" id="SM00822">
    <property type="entry name" value="PKS_KR"/>
    <property type="match status" value="1"/>
</dbReference>
<dbReference type="Proteomes" id="UP001172681">
    <property type="component" value="Unassembled WGS sequence"/>
</dbReference>
<dbReference type="SUPFAM" id="SSF51735">
    <property type="entry name" value="NAD(P)-binding Rossmann-fold domains"/>
    <property type="match status" value="1"/>
</dbReference>
<comment type="similarity">
    <text evidence="1">Belongs to the short-chain dehydrogenases/reductases (SDR) family.</text>
</comment>
<evidence type="ECO:0000313" key="6">
    <source>
        <dbReference type="EMBL" id="KAJ9643692.1"/>
    </source>
</evidence>
<dbReference type="PANTHER" id="PTHR24321">
    <property type="entry name" value="DEHYDROGENASES, SHORT CHAIN"/>
    <property type="match status" value="1"/>
</dbReference>
<gene>
    <name evidence="6" type="ORF">H2204_001837</name>
</gene>
<dbReference type="PRINTS" id="PR00081">
    <property type="entry name" value="GDHRDH"/>
</dbReference>
<evidence type="ECO:0000256" key="3">
    <source>
        <dbReference type="ARBA" id="ARBA00023002"/>
    </source>
</evidence>
<evidence type="ECO:0000313" key="7">
    <source>
        <dbReference type="Proteomes" id="UP001172681"/>
    </source>
</evidence>
<sequence>MAELQHEKGACPPPIKIYPDKFAHHVVVITGSGSGIGEATARLFAQQGAQVVMLDIDEEKLRTIQASIIETAGHPATDIHICDVGDEQSVSTAVAETVRKFGKIDVLINVAGIYPLHPLLAFPTDEYRRTRSTNLDGSFYLTRAVLPYMQKAAYGRIIHTSSATFAGPLPGMTAYVASKAGIVGLVRAASIEAGPGVTINAVLPGLVETPGVLRHEGASELFDTVVAKQVVKRRGQPGDIAHTFSFIASPEAAFYTGQTFNCSGGVNFN</sequence>
<keyword evidence="4" id="KW-0520">NAD</keyword>
<keyword evidence="3" id="KW-0560">Oxidoreductase</keyword>
<reference evidence="6" key="1">
    <citation type="submission" date="2022-10" db="EMBL/GenBank/DDBJ databases">
        <title>Culturing micro-colonial fungi from biological soil crusts in the Mojave desert and describing Neophaeococcomyces mojavensis, and introducing the new genera and species Taxawa tesnikishii.</title>
        <authorList>
            <person name="Kurbessoian T."/>
            <person name="Stajich J.E."/>
        </authorList>
    </citation>
    <scope>NUCLEOTIDE SEQUENCE</scope>
    <source>
        <strain evidence="6">TK_35</strain>
    </source>
</reference>
<comment type="caution">
    <text evidence="6">The sequence shown here is derived from an EMBL/GenBank/DDBJ whole genome shotgun (WGS) entry which is preliminary data.</text>
</comment>
<evidence type="ECO:0000256" key="2">
    <source>
        <dbReference type="ARBA" id="ARBA00022857"/>
    </source>
</evidence>
<keyword evidence="7" id="KW-1185">Reference proteome</keyword>
<protein>
    <recommendedName>
        <fullName evidence="5">Ketoreductase domain-containing protein</fullName>
    </recommendedName>
</protein>
<dbReference type="InterPro" id="IPR002347">
    <property type="entry name" value="SDR_fam"/>
</dbReference>
<dbReference type="InterPro" id="IPR036291">
    <property type="entry name" value="NAD(P)-bd_dom_sf"/>
</dbReference>
<evidence type="ECO:0000259" key="5">
    <source>
        <dbReference type="SMART" id="SM00822"/>
    </source>
</evidence>
<keyword evidence="2" id="KW-0521">NADP</keyword>
<dbReference type="AlphaFoldDB" id="A0AA39D2Z7"/>
<dbReference type="EMBL" id="JAPDRN010000007">
    <property type="protein sequence ID" value="KAJ9643692.1"/>
    <property type="molecule type" value="Genomic_DNA"/>
</dbReference>
<evidence type="ECO:0000256" key="4">
    <source>
        <dbReference type="ARBA" id="ARBA00023027"/>
    </source>
</evidence>
<dbReference type="FunFam" id="3.40.50.720:FF:000084">
    <property type="entry name" value="Short-chain dehydrogenase reductase"/>
    <property type="match status" value="1"/>
</dbReference>
<dbReference type="PRINTS" id="PR00080">
    <property type="entry name" value="SDRFAMILY"/>
</dbReference>
<dbReference type="CDD" id="cd05233">
    <property type="entry name" value="SDR_c"/>
    <property type="match status" value="1"/>
</dbReference>
<accession>A0AA39D2Z7</accession>